<dbReference type="Proteomes" id="UP000246004">
    <property type="component" value="Unassembled WGS sequence"/>
</dbReference>
<comment type="caution">
    <text evidence="1">The sequence shown here is derived from an EMBL/GenBank/DDBJ whole genome shotgun (WGS) entry which is preliminary data.</text>
</comment>
<dbReference type="RefSeq" id="WP_095608544.1">
    <property type="nucleotide sequence ID" value="NZ_LMVN01000011.1"/>
</dbReference>
<keyword evidence="3" id="KW-1185">Reference proteome</keyword>
<evidence type="ECO:0000313" key="3">
    <source>
        <dbReference type="Proteomes" id="UP000217528"/>
    </source>
</evidence>
<reference evidence="1 3" key="2">
    <citation type="journal article" date="2017" name="BMC Genomics">
        <title>Genomic analysis of methanogenic archaea reveals a shift towards energy conservation.</title>
        <authorList>
            <person name="Gilmore S.P."/>
            <person name="Henske J.K."/>
            <person name="Sexton J.A."/>
            <person name="Solomon K.V."/>
            <person name="Seppala S."/>
            <person name="Yoo J.I."/>
            <person name="Huyett L.M."/>
            <person name="Pressman A."/>
            <person name="Cogan J.Z."/>
            <person name="Kivenson V."/>
            <person name="Peng X."/>
            <person name="Tan Y."/>
            <person name="Valentine D.L."/>
            <person name="O'Malley M.A."/>
        </authorList>
    </citation>
    <scope>NUCLEOTIDE SEQUENCE [LARGE SCALE GENOMIC DNA]</scope>
    <source>
        <strain evidence="1 3">1R-7</strain>
    </source>
</reference>
<dbReference type="Proteomes" id="UP000217528">
    <property type="component" value="Unassembled WGS sequence"/>
</dbReference>
<name>A0A2A2HEA3_9EURY</name>
<organism evidence="1 3">
    <name type="scientific">Methanosphaera cuniculi</name>
    <dbReference type="NCBI Taxonomy" id="1077256"/>
    <lineage>
        <taxon>Archaea</taxon>
        <taxon>Methanobacteriati</taxon>
        <taxon>Methanobacteriota</taxon>
        <taxon>Methanomada group</taxon>
        <taxon>Methanobacteria</taxon>
        <taxon>Methanobacteriales</taxon>
        <taxon>Methanobacteriaceae</taxon>
        <taxon>Methanosphaera</taxon>
    </lineage>
</organism>
<evidence type="ECO:0000313" key="4">
    <source>
        <dbReference type="Proteomes" id="UP000246004"/>
    </source>
</evidence>
<accession>A0A2A2HEA3</accession>
<evidence type="ECO:0000313" key="1">
    <source>
        <dbReference type="EMBL" id="PAV07658.1"/>
    </source>
</evidence>
<proteinExistence type="predicted"/>
<dbReference type="EMBL" id="LWMS01000031">
    <property type="protein sequence ID" value="PWL08016.1"/>
    <property type="molecule type" value="Genomic_DNA"/>
</dbReference>
<evidence type="ECO:0000313" key="2">
    <source>
        <dbReference type="EMBL" id="PWL08016.1"/>
    </source>
</evidence>
<dbReference type="EMBL" id="LMVN01000011">
    <property type="protein sequence ID" value="PAV07658.1"/>
    <property type="molecule type" value="Genomic_DNA"/>
</dbReference>
<sequence length="170" mass="20425">MTKKIKTIQNKKLEQKIINEINKKHSKQYTTASNFMKRAEQKHRANPYNYAIWEIRYNVDYLTGKISTLKISMKGEHLRTYNNKGYINNPKYMELTALEIKTKELKKMIYNHKEDETLTSILFDWSIENKKNYFKFTKEEYVNNNMDELKNELNKIYNLVESYIIANCGD</sequence>
<gene>
    <name evidence="1" type="ORF">ASJ82_08250</name>
    <name evidence="2" type="ORF">MSCUN_09470</name>
</gene>
<protein>
    <submittedName>
        <fullName evidence="1">Uncharacterized protein</fullName>
    </submittedName>
</protein>
<reference evidence="2 4" key="1">
    <citation type="submission" date="2016-04" db="EMBL/GenBank/DDBJ databases">
        <title>Genome sequence of Methanosphaera cuniculi DSM 4103.</title>
        <authorList>
            <person name="Poehlein A."/>
            <person name="Seedorf H."/>
            <person name="Daniel R."/>
        </authorList>
    </citation>
    <scope>NUCLEOTIDE SEQUENCE [LARGE SCALE GENOMIC DNA]</scope>
    <source>
        <strain evidence="2 4">DSM 4103</strain>
    </source>
</reference>
<dbReference type="AlphaFoldDB" id="A0A2A2HEA3"/>